<dbReference type="Proteomes" id="UP000821865">
    <property type="component" value="Chromosome 1"/>
</dbReference>
<keyword evidence="2" id="KW-1185">Reference proteome</keyword>
<evidence type="ECO:0000313" key="1">
    <source>
        <dbReference type="EMBL" id="KAH7977471.1"/>
    </source>
</evidence>
<accession>A0ACB8DT44</accession>
<gene>
    <name evidence="1" type="ORF">HPB49_001836</name>
</gene>
<evidence type="ECO:0000313" key="2">
    <source>
        <dbReference type="Proteomes" id="UP000821865"/>
    </source>
</evidence>
<name>A0ACB8DT44_DERSI</name>
<dbReference type="EMBL" id="CM023470">
    <property type="protein sequence ID" value="KAH7977471.1"/>
    <property type="molecule type" value="Genomic_DNA"/>
</dbReference>
<sequence>MAPDRTRLERLRVPPNRPLSDDELAALVVMHPVRELELGRCAGLTPRVLPLLAQGLAISTGTLQSLTMPPHLLQQDAGWTGLSWLWSQTSLERLSLSRAGPQLPANAHWTLLRSLRQLDLSHCSMPLGEHLAGLEALAPTLAWLSLADVPKLHLGLEVLCQLKALRHLDLSQSTNKQGQGFYPQPNAWLSMLAESLPELTSLDLSGTNLPGKEPTTPHDQNKSPGTGMQSSIPGLQCRVERPLDFLGLLNTPCDACYRSNIPALRVSGDATEEQVLVSAQAYQSRPLMLQKVLNDLFHVFRYEACDHPRLALDVVLSSMARHPNDKHIQIAGSASLFYLVKGEERANFNVSIRRKIIKCLLDAMGYHRTYTTMLRNGCLTMIHFKIPQDVLFDYERLVDMLLYIVSQYDQDEFVQRIGIYLLNSLACQVDGSQKRLVGDKGAIGIMLQLIDGRLRTHTSDEVMETAWSTMWNVTDETPINCERFLDGGGMTLFLECLRIFTDKPELLRNMMGLLGNVAEVRELRPRLMRDEYLLVFSELLDSESDGIEVSYNAAGILAHILSDGAESWDQAAIQAVSRGQVLMRMRRAIDRWALDTKRNINYRSFEPILRLLQCEHTPEAQHWAVWALANLTKVYPGKYCPLVREEGGLEMLEQLMRSPRPYPRIHELAKLIIDQCVKPQPEPLSSAKPISQSPGEPSAALGTGSRRAKGIFQSYCALSKDYHPSFLLLFADFLACSKPNLSLFCAEFCTPERLEQTTAKIRQWQAVLTVVCLS</sequence>
<reference evidence="1" key="1">
    <citation type="submission" date="2020-05" db="EMBL/GenBank/DDBJ databases">
        <title>Large-scale comparative analyses of tick genomes elucidate their genetic diversity and vector capacities.</title>
        <authorList>
            <person name="Jia N."/>
            <person name="Wang J."/>
            <person name="Shi W."/>
            <person name="Du L."/>
            <person name="Sun Y."/>
            <person name="Zhan W."/>
            <person name="Jiang J."/>
            <person name="Wang Q."/>
            <person name="Zhang B."/>
            <person name="Ji P."/>
            <person name="Sakyi L.B."/>
            <person name="Cui X."/>
            <person name="Yuan T."/>
            <person name="Jiang B."/>
            <person name="Yang W."/>
            <person name="Lam T.T.-Y."/>
            <person name="Chang Q."/>
            <person name="Ding S."/>
            <person name="Wang X."/>
            <person name="Zhu J."/>
            <person name="Ruan X."/>
            <person name="Zhao L."/>
            <person name="Wei J."/>
            <person name="Que T."/>
            <person name="Du C."/>
            <person name="Cheng J."/>
            <person name="Dai P."/>
            <person name="Han X."/>
            <person name="Huang E."/>
            <person name="Gao Y."/>
            <person name="Liu J."/>
            <person name="Shao H."/>
            <person name="Ye R."/>
            <person name="Li L."/>
            <person name="Wei W."/>
            <person name="Wang X."/>
            <person name="Wang C."/>
            <person name="Yang T."/>
            <person name="Huo Q."/>
            <person name="Li W."/>
            <person name="Guo W."/>
            <person name="Chen H."/>
            <person name="Zhou L."/>
            <person name="Ni X."/>
            <person name="Tian J."/>
            <person name="Zhou Y."/>
            <person name="Sheng Y."/>
            <person name="Liu T."/>
            <person name="Pan Y."/>
            <person name="Xia L."/>
            <person name="Li J."/>
            <person name="Zhao F."/>
            <person name="Cao W."/>
        </authorList>
    </citation>
    <scope>NUCLEOTIDE SEQUENCE</scope>
    <source>
        <strain evidence="1">Dsil-2018</strain>
    </source>
</reference>
<protein>
    <submittedName>
        <fullName evidence="1">Uncharacterized protein</fullName>
    </submittedName>
</protein>
<proteinExistence type="predicted"/>
<comment type="caution">
    <text evidence="1">The sequence shown here is derived from an EMBL/GenBank/DDBJ whole genome shotgun (WGS) entry which is preliminary data.</text>
</comment>
<organism evidence="1 2">
    <name type="scientific">Dermacentor silvarum</name>
    <name type="common">Tick</name>
    <dbReference type="NCBI Taxonomy" id="543639"/>
    <lineage>
        <taxon>Eukaryota</taxon>
        <taxon>Metazoa</taxon>
        <taxon>Ecdysozoa</taxon>
        <taxon>Arthropoda</taxon>
        <taxon>Chelicerata</taxon>
        <taxon>Arachnida</taxon>
        <taxon>Acari</taxon>
        <taxon>Parasitiformes</taxon>
        <taxon>Ixodida</taxon>
        <taxon>Ixodoidea</taxon>
        <taxon>Ixodidae</taxon>
        <taxon>Rhipicephalinae</taxon>
        <taxon>Dermacentor</taxon>
    </lineage>
</organism>